<evidence type="ECO:0000259" key="2">
    <source>
        <dbReference type="Pfam" id="PF00440"/>
    </source>
</evidence>
<feature type="domain" description="HTH tetR-type" evidence="2">
    <location>
        <begin position="34"/>
        <end position="70"/>
    </location>
</feature>
<organism evidence="3">
    <name type="scientific">hydrothermal vent metagenome</name>
    <dbReference type="NCBI Taxonomy" id="652676"/>
    <lineage>
        <taxon>unclassified sequences</taxon>
        <taxon>metagenomes</taxon>
        <taxon>ecological metagenomes</taxon>
    </lineage>
</organism>
<evidence type="ECO:0000313" key="3">
    <source>
        <dbReference type="EMBL" id="VAX02743.1"/>
    </source>
</evidence>
<accession>A0A3B1ASB2</accession>
<name>A0A3B1ASB2_9ZZZZ</name>
<protein>
    <submittedName>
        <fullName evidence="3">Transcriptional regulator, AcrR family</fullName>
    </submittedName>
</protein>
<dbReference type="InterPro" id="IPR009057">
    <property type="entry name" value="Homeodomain-like_sf"/>
</dbReference>
<sequence>MLDWASRQVNTVAYGGEMARKTTKTALTPEDWVKAGFRALSVGGPQAIKVEAIAKALQMSKGSFYWHFKDVSALKADMLRHWLQVATHDIISDVAGDEPGPKEQLRRLVDIATGKKNEPYGGTQAEAAIRDWARYDENAAVTLKTVDATRRQFLRVLFEKSGVSPALCTSYANILYAALIGLEQLSRTSVLERKNDLSTLLALLLRDAEKR</sequence>
<reference evidence="3" key="1">
    <citation type="submission" date="2018-06" db="EMBL/GenBank/DDBJ databases">
        <authorList>
            <person name="Zhirakovskaya E."/>
        </authorList>
    </citation>
    <scope>NUCLEOTIDE SEQUENCE</scope>
</reference>
<keyword evidence="1" id="KW-0238">DNA-binding</keyword>
<evidence type="ECO:0000256" key="1">
    <source>
        <dbReference type="ARBA" id="ARBA00023125"/>
    </source>
</evidence>
<gene>
    <name evidence="3" type="ORF">MNBD_GAMMA20-543</name>
</gene>
<dbReference type="SUPFAM" id="SSF46689">
    <property type="entry name" value="Homeodomain-like"/>
    <property type="match status" value="1"/>
</dbReference>
<dbReference type="EMBL" id="UOFU01000289">
    <property type="protein sequence ID" value="VAX02743.1"/>
    <property type="molecule type" value="Genomic_DNA"/>
</dbReference>
<dbReference type="Gene3D" id="1.10.357.10">
    <property type="entry name" value="Tetracycline Repressor, domain 2"/>
    <property type="match status" value="1"/>
</dbReference>
<proteinExistence type="predicted"/>
<dbReference type="GO" id="GO:0003677">
    <property type="term" value="F:DNA binding"/>
    <property type="evidence" value="ECO:0007669"/>
    <property type="project" value="UniProtKB-KW"/>
</dbReference>
<dbReference type="AlphaFoldDB" id="A0A3B1ASB2"/>
<dbReference type="Pfam" id="PF00440">
    <property type="entry name" value="TetR_N"/>
    <property type="match status" value="1"/>
</dbReference>
<dbReference type="InterPro" id="IPR001647">
    <property type="entry name" value="HTH_TetR"/>
</dbReference>